<evidence type="ECO:0000256" key="2">
    <source>
        <dbReference type="ARBA" id="ARBA00022475"/>
    </source>
</evidence>
<protein>
    <submittedName>
        <fullName evidence="8">RDD family protein</fullName>
    </submittedName>
</protein>
<dbReference type="PANTHER" id="PTHR36115">
    <property type="entry name" value="PROLINE-RICH ANTIGEN HOMOLOG-RELATED"/>
    <property type="match status" value="1"/>
</dbReference>
<evidence type="ECO:0000313" key="8">
    <source>
        <dbReference type="EMBL" id="MFB9731426.1"/>
    </source>
</evidence>
<keyword evidence="2" id="KW-1003">Cell membrane</keyword>
<comment type="caution">
    <text evidence="8">The sequence shown here is derived from an EMBL/GenBank/DDBJ whole genome shotgun (WGS) entry which is preliminary data.</text>
</comment>
<dbReference type="PANTHER" id="PTHR36115:SF6">
    <property type="entry name" value="PROLINE-RICH ANTIGEN HOMOLOG"/>
    <property type="match status" value="1"/>
</dbReference>
<organism evidence="8 9">
    <name type="scientific">Ornithinimicrobium kibberense</name>
    <dbReference type="NCBI Taxonomy" id="282060"/>
    <lineage>
        <taxon>Bacteria</taxon>
        <taxon>Bacillati</taxon>
        <taxon>Actinomycetota</taxon>
        <taxon>Actinomycetes</taxon>
        <taxon>Micrococcales</taxon>
        <taxon>Ornithinimicrobiaceae</taxon>
        <taxon>Ornithinimicrobium</taxon>
    </lineage>
</organism>
<dbReference type="EMBL" id="JBHMAX010000010">
    <property type="protein sequence ID" value="MFB9731426.1"/>
    <property type="molecule type" value="Genomic_DNA"/>
</dbReference>
<keyword evidence="5 6" id="KW-0472">Membrane</keyword>
<evidence type="ECO:0000256" key="5">
    <source>
        <dbReference type="ARBA" id="ARBA00023136"/>
    </source>
</evidence>
<accession>A0ABV5V0W2</accession>
<sequence>MQRRAPPPPPAGTRYADWGERVGAGLVDGGVLLAALLVAGTLTDVSDTLGGLAALAWFGLAGWMAWLNGSKGQSPGKAVLGLRVVRDADGSTLGGPVGLVRTGVLWLVGPVTGGLLVVLSMLWPLWDRKNRTLHDAIVSASVLGGYPRARFGKEIFRP</sequence>
<keyword evidence="3 6" id="KW-0812">Transmembrane</keyword>
<name>A0ABV5V0W2_9MICO</name>
<keyword evidence="4 6" id="KW-1133">Transmembrane helix</keyword>
<reference evidence="8 9" key="1">
    <citation type="submission" date="2024-09" db="EMBL/GenBank/DDBJ databases">
        <authorList>
            <person name="Sun Q."/>
            <person name="Mori K."/>
        </authorList>
    </citation>
    <scope>NUCLEOTIDE SEQUENCE [LARGE SCALE GENOMIC DNA]</scope>
    <source>
        <strain evidence="8 9">JCM 12763</strain>
    </source>
</reference>
<dbReference type="InterPro" id="IPR010432">
    <property type="entry name" value="RDD"/>
</dbReference>
<evidence type="ECO:0000256" key="3">
    <source>
        <dbReference type="ARBA" id="ARBA00022692"/>
    </source>
</evidence>
<feature type="transmembrane region" description="Helical" evidence="6">
    <location>
        <begin position="49"/>
        <end position="67"/>
    </location>
</feature>
<gene>
    <name evidence="8" type="ORF">ACFFN0_05165</name>
</gene>
<feature type="domain" description="RDD" evidence="7">
    <location>
        <begin position="15"/>
        <end position="137"/>
    </location>
</feature>
<feature type="transmembrane region" description="Helical" evidence="6">
    <location>
        <begin position="22"/>
        <end position="42"/>
    </location>
</feature>
<evidence type="ECO:0000256" key="6">
    <source>
        <dbReference type="SAM" id="Phobius"/>
    </source>
</evidence>
<feature type="transmembrane region" description="Helical" evidence="6">
    <location>
        <begin position="104"/>
        <end position="126"/>
    </location>
</feature>
<evidence type="ECO:0000313" key="9">
    <source>
        <dbReference type="Proteomes" id="UP001589613"/>
    </source>
</evidence>
<evidence type="ECO:0000256" key="4">
    <source>
        <dbReference type="ARBA" id="ARBA00022989"/>
    </source>
</evidence>
<evidence type="ECO:0000259" key="7">
    <source>
        <dbReference type="Pfam" id="PF06271"/>
    </source>
</evidence>
<evidence type="ECO:0000256" key="1">
    <source>
        <dbReference type="ARBA" id="ARBA00004651"/>
    </source>
</evidence>
<comment type="subcellular location">
    <subcellularLocation>
        <location evidence="1">Cell membrane</location>
        <topology evidence="1">Multi-pass membrane protein</topology>
    </subcellularLocation>
</comment>
<dbReference type="Pfam" id="PF06271">
    <property type="entry name" value="RDD"/>
    <property type="match status" value="1"/>
</dbReference>
<keyword evidence="9" id="KW-1185">Reference proteome</keyword>
<proteinExistence type="predicted"/>
<dbReference type="Proteomes" id="UP001589613">
    <property type="component" value="Unassembled WGS sequence"/>
</dbReference>
<dbReference type="InterPro" id="IPR051791">
    <property type="entry name" value="Pra-immunoreactive"/>
</dbReference>
<dbReference type="RefSeq" id="WP_181409452.1">
    <property type="nucleotide sequence ID" value="NZ_JBHMAX010000010.1"/>
</dbReference>